<proteinExistence type="predicted"/>
<sequence>MGVARHLPTPRYEALLRFRFLTAFILSGKPHHSTSFFAKCFSCVFWLVVCSAQPLWASWRRMTGLGRDHLAPWPLLLGRHATISYAVDVLVVRQPLTSEHLHVYVRSPVSRCALNPNANHFCFGLQRGVLSPWGNNSDYYLNVQSQSID</sequence>
<evidence type="ECO:0000313" key="2">
    <source>
        <dbReference type="Proteomes" id="UP000028834"/>
    </source>
</evidence>
<name>A0A086LYY1_TOXGO</name>
<protein>
    <submittedName>
        <fullName evidence="1">Uncharacterized protein</fullName>
    </submittedName>
</protein>
<accession>A0A086LYY1</accession>
<reference evidence="1 2" key="1">
    <citation type="submission" date="2014-05" db="EMBL/GenBank/DDBJ databases">
        <authorList>
            <person name="Sibley D."/>
            <person name="Venepally P."/>
            <person name="Karamycheva S."/>
            <person name="Hadjithomas M."/>
            <person name="Khan A."/>
            <person name="Brunk B."/>
            <person name="Roos D."/>
            <person name="Caler E."/>
            <person name="Lorenzi H."/>
        </authorList>
    </citation>
    <scope>NUCLEOTIDE SEQUENCE [LARGE SCALE GENOMIC DNA]</scope>
    <source>
        <strain evidence="1 2">RUB</strain>
    </source>
</reference>
<dbReference type="EMBL" id="AFYV02001486">
    <property type="protein sequence ID" value="KFG61849.1"/>
    <property type="molecule type" value="Genomic_DNA"/>
</dbReference>
<organism evidence="1 2">
    <name type="scientific">Toxoplasma gondii RUB</name>
    <dbReference type="NCBI Taxonomy" id="935652"/>
    <lineage>
        <taxon>Eukaryota</taxon>
        <taxon>Sar</taxon>
        <taxon>Alveolata</taxon>
        <taxon>Apicomplexa</taxon>
        <taxon>Conoidasida</taxon>
        <taxon>Coccidia</taxon>
        <taxon>Eucoccidiorida</taxon>
        <taxon>Eimeriorina</taxon>
        <taxon>Sarcocystidae</taxon>
        <taxon>Toxoplasma</taxon>
    </lineage>
</organism>
<comment type="caution">
    <text evidence="1">The sequence shown here is derived from an EMBL/GenBank/DDBJ whole genome shotgun (WGS) entry which is preliminary data.</text>
</comment>
<gene>
    <name evidence="1" type="ORF">TGRUB_203560</name>
</gene>
<dbReference type="AlphaFoldDB" id="A0A086LYY1"/>
<dbReference type="VEuPathDB" id="ToxoDB:TGRUB_203560"/>
<dbReference type="Proteomes" id="UP000028834">
    <property type="component" value="Unassembled WGS sequence"/>
</dbReference>
<evidence type="ECO:0000313" key="1">
    <source>
        <dbReference type="EMBL" id="KFG61849.1"/>
    </source>
</evidence>